<keyword evidence="3" id="KW-1185">Reference proteome</keyword>
<proteinExistence type="predicted"/>
<evidence type="ECO:0000313" key="2">
    <source>
        <dbReference type="EMBL" id="GKV39804.1"/>
    </source>
</evidence>
<comment type="caution">
    <text evidence="2">The sequence shown here is derived from an EMBL/GenBank/DDBJ whole genome shotgun (WGS) entry which is preliminary data.</text>
</comment>
<dbReference type="AlphaFoldDB" id="A0AAV5LSH5"/>
<dbReference type="Proteomes" id="UP001054252">
    <property type="component" value="Unassembled WGS sequence"/>
</dbReference>
<feature type="compositionally biased region" description="Basic residues" evidence="1">
    <location>
        <begin position="70"/>
        <end position="89"/>
    </location>
</feature>
<evidence type="ECO:0000256" key="1">
    <source>
        <dbReference type="SAM" id="MobiDB-lite"/>
    </source>
</evidence>
<organism evidence="2 3">
    <name type="scientific">Rubroshorea leprosula</name>
    <dbReference type="NCBI Taxonomy" id="152421"/>
    <lineage>
        <taxon>Eukaryota</taxon>
        <taxon>Viridiplantae</taxon>
        <taxon>Streptophyta</taxon>
        <taxon>Embryophyta</taxon>
        <taxon>Tracheophyta</taxon>
        <taxon>Spermatophyta</taxon>
        <taxon>Magnoliopsida</taxon>
        <taxon>eudicotyledons</taxon>
        <taxon>Gunneridae</taxon>
        <taxon>Pentapetalae</taxon>
        <taxon>rosids</taxon>
        <taxon>malvids</taxon>
        <taxon>Malvales</taxon>
        <taxon>Dipterocarpaceae</taxon>
        <taxon>Rubroshorea</taxon>
    </lineage>
</organism>
<sequence>MTMKVFSSACEAKESNPSWVPWNPIAGFLKPSRSGFHGTQLAGFHRTQFAGFRRTQFAGFGGRREEEKERKKKKKERKKMDRKRGRRCIKKGDRGIKNEESLVEAGVSPLLGTLGGQDRGSIKEKIKDFNYLKLGFVFP</sequence>
<feature type="region of interest" description="Disordered" evidence="1">
    <location>
        <begin position="60"/>
        <end position="92"/>
    </location>
</feature>
<accession>A0AAV5LSH5</accession>
<dbReference type="EMBL" id="BPVZ01000136">
    <property type="protein sequence ID" value="GKV39804.1"/>
    <property type="molecule type" value="Genomic_DNA"/>
</dbReference>
<name>A0AAV5LSH5_9ROSI</name>
<reference evidence="2 3" key="1">
    <citation type="journal article" date="2021" name="Commun. Biol.">
        <title>The genome of Shorea leprosula (Dipterocarpaceae) highlights the ecological relevance of drought in aseasonal tropical rainforests.</title>
        <authorList>
            <person name="Ng K.K.S."/>
            <person name="Kobayashi M.J."/>
            <person name="Fawcett J.A."/>
            <person name="Hatakeyama M."/>
            <person name="Paape T."/>
            <person name="Ng C.H."/>
            <person name="Ang C.C."/>
            <person name="Tnah L.H."/>
            <person name="Lee C.T."/>
            <person name="Nishiyama T."/>
            <person name="Sese J."/>
            <person name="O'Brien M.J."/>
            <person name="Copetti D."/>
            <person name="Mohd Noor M.I."/>
            <person name="Ong R.C."/>
            <person name="Putra M."/>
            <person name="Sireger I.Z."/>
            <person name="Indrioko S."/>
            <person name="Kosugi Y."/>
            <person name="Izuno A."/>
            <person name="Isagi Y."/>
            <person name="Lee S.L."/>
            <person name="Shimizu K.K."/>
        </authorList>
    </citation>
    <scope>NUCLEOTIDE SEQUENCE [LARGE SCALE GENOMIC DNA]</scope>
    <source>
        <strain evidence="2">214</strain>
    </source>
</reference>
<evidence type="ECO:0000313" key="3">
    <source>
        <dbReference type="Proteomes" id="UP001054252"/>
    </source>
</evidence>
<gene>
    <name evidence="2" type="ORF">SLEP1_g47521</name>
</gene>
<protein>
    <submittedName>
        <fullName evidence="2">Uncharacterized protein</fullName>
    </submittedName>
</protein>